<feature type="domain" description="Peptidase M13 C-terminal" evidence="9">
    <location>
        <begin position="597"/>
        <end position="677"/>
    </location>
</feature>
<dbReference type="InterPro" id="IPR008753">
    <property type="entry name" value="Peptidase_M13_N"/>
</dbReference>
<sequence>MDPVQPDGPREQKAGLDLRRIVKVLLVLFVIIVVLGFVVFLRARGNAQRERFCTTKGCEEHKRRIEGQLDKSVDPCDDFGAHVCGGWASRKEFLLSRSQMTDMHLAWLYKLPTTLEAGVARFPVGMKVDAMFKSCMMPGKSQVSLMKEFMKERGIMWPEQPPENVTPAMVLFDLSFNWNVHLWLTLKVLPEIPGKVKRRLFFAPNDLMLFWKAVFNEIPDQYLESVYAALFKMCANDTRKVPDVQKAALTIQTLRYVFNTLVPSCPCKARTPALIHLIDIDNITSLPIAAHMKDVFNAVLGIAPPVTLDEMLLWNDLSLIKNVVTILEHFNDTVLLRHLSYLFVYAYVAVAYPTGFLQAIHGSKTRAKEELPRFCAVQIEPGFKLLVAAMASVAHFTDLERHHIVEYLEQIVEVASNKTMASDWMDTKIKNAAVEKLSNVHTVLWPSEKFLTANALENVYKSFPDSASSFTKFWIETRRSQRQLFGSEAAAEELALGDNAQLPYVNYVDMLNRLSLSLGALAPPLYYPDGTHAMLHGGVLYMYARALMGAIDNKGITINSEGEMMTSWASDDVLDTFEQRILGCLPDNVSIFPEVPAMEVAYEAFKLHFGEDETQLSEELTEEKVFFITACLSTCATTPADNLYGGDCNKAVMNFAPFAKAFSCPEGSKMNPGTKCSFYD</sequence>
<dbReference type="GO" id="GO:0004222">
    <property type="term" value="F:metalloendopeptidase activity"/>
    <property type="evidence" value="ECO:0007669"/>
    <property type="project" value="InterPro"/>
</dbReference>
<proteinExistence type="inferred from homology"/>
<dbReference type="SUPFAM" id="SSF55486">
    <property type="entry name" value="Metalloproteases ('zincins'), catalytic domain"/>
    <property type="match status" value="1"/>
</dbReference>
<keyword evidence="6" id="KW-0862">Zinc</keyword>
<comment type="caution">
    <text evidence="11">The sequence shown here is derived from an EMBL/GenBank/DDBJ whole genome shotgun (WGS) entry which is preliminary data.</text>
</comment>
<comment type="similarity">
    <text evidence="2">Belongs to the peptidase M13 family.</text>
</comment>
<evidence type="ECO:0000259" key="10">
    <source>
        <dbReference type="Pfam" id="PF05649"/>
    </source>
</evidence>
<keyword evidence="12" id="KW-1185">Reference proteome</keyword>
<feature type="domain" description="Peptidase M13 N-terminal" evidence="10">
    <location>
        <begin position="75"/>
        <end position="441"/>
    </location>
</feature>
<dbReference type="InterPro" id="IPR024079">
    <property type="entry name" value="MetalloPept_cat_dom_sf"/>
</dbReference>
<keyword evidence="8" id="KW-0812">Transmembrane</keyword>
<dbReference type="InterPro" id="IPR000718">
    <property type="entry name" value="Peptidase_M13"/>
</dbReference>
<evidence type="ECO:0008006" key="13">
    <source>
        <dbReference type="Google" id="ProtNLM"/>
    </source>
</evidence>
<dbReference type="PANTHER" id="PTHR11733">
    <property type="entry name" value="ZINC METALLOPROTEASE FAMILY M13 NEPRILYSIN-RELATED"/>
    <property type="match status" value="1"/>
</dbReference>
<keyword evidence="5" id="KW-0378">Hydrolase</keyword>
<evidence type="ECO:0000313" key="12">
    <source>
        <dbReference type="Proteomes" id="UP000821866"/>
    </source>
</evidence>
<keyword evidence="7" id="KW-0482">Metalloprotease</keyword>
<dbReference type="EMBL" id="JABSTU010000011">
    <property type="protein sequence ID" value="KAH8009486.1"/>
    <property type="molecule type" value="Genomic_DNA"/>
</dbReference>
<dbReference type="GO" id="GO:0016485">
    <property type="term" value="P:protein processing"/>
    <property type="evidence" value="ECO:0007669"/>
    <property type="project" value="TreeGrafter"/>
</dbReference>
<keyword evidence="3" id="KW-0645">Protease</keyword>
<evidence type="ECO:0000256" key="3">
    <source>
        <dbReference type="ARBA" id="ARBA00022670"/>
    </source>
</evidence>
<reference evidence="11" key="2">
    <citation type="submission" date="2021-09" db="EMBL/GenBank/DDBJ databases">
        <authorList>
            <person name="Jia N."/>
            <person name="Wang J."/>
            <person name="Shi W."/>
            <person name="Du L."/>
            <person name="Sun Y."/>
            <person name="Zhan W."/>
            <person name="Jiang J."/>
            <person name="Wang Q."/>
            <person name="Zhang B."/>
            <person name="Ji P."/>
            <person name="Sakyi L.B."/>
            <person name="Cui X."/>
            <person name="Yuan T."/>
            <person name="Jiang B."/>
            <person name="Yang W."/>
            <person name="Lam T.T.-Y."/>
            <person name="Chang Q."/>
            <person name="Ding S."/>
            <person name="Wang X."/>
            <person name="Zhu J."/>
            <person name="Ruan X."/>
            <person name="Zhao L."/>
            <person name="Wei J."/>
            <person name="Que T."/>
            <person name="Du C."/>
            <person name="Cheng J."/>
            <person name="Dai P."/>
            <person name="Han X."/>
            <person name="Huang E."/>
            <person name="Gao Y."/>
            <person name="Liu J."/>
            <person name="Shao H."/>
            <person name="Ye R."/>
            <person name="Li L."/>
            <person name="Wei W."/>
            <person name="Wang X."/>
            <person name="Wang C."/>
            <person name="Huo Q."/>
            <person name="Li W."/>
            <person name="Guo W."/>
            <person name="Chen H."/>
            <person name="Chen S."/>
            <person name="Zhou L."/>
            <person name="Zhou L."/>
            <person name="Ni X."/>
            <person name="Tian J."/>
            <person name="Zhou Y."/>
            <person name="Sheng Y."/>
            <person name="Liu T."/>
            <person name="Pan Y."/>
            <person name="Xia L."/>
            <person name="Li J."/>
            <person name="Zhao F."/>
            <person name="Cao W."/>
        </authorList>
    </citation>
    <scope>NUCLEOTIDE SEQUENCE</scope>
    <source>
        <strain evidence="11">Rmic-2018</strain>
        <tissue evidence="11">Larvae</tissue>
    </source>
</reference>
<dbReference type="AlphaFoldDB" id="A0A9J6D5M8"/>
<evidence type="ECO:0000256" key="6">
    <source>
        <dbReference type="ARBA" id="ARBA00022833"/>
    </source>
</evidence>
<protein>
    <recommendedName>
        <fullName evidence="13">M13 family peptidase</fullName>
    </recommendedName>
</protein>
<dbReference type="PANTHER" id="PTHR11733:SF241">
    <property type="entry name" value="GH26575P-RELATED"/>
    <property type="match status" value="1"/>
</dbReference>
<dbReference type="InterPro" id="IPR042089">
    <property type="entry name" value="Peptidase_M13_dom_2"/>
</dbReference>
<dbReference type="Gene3D" id="3.40.390.10">
    <property type="entry name" value="Collagenase (Catalytic Domain)"/>
    <property type="match status" value="1"/>
</dbReference>
<evidence type="ECO:0000313" key="11">
    <source>
        <dbReference type="EMBL" id="KAH8009486.1"/>
    </source>
</evidence>
<keyword evidence="8" id="KW-1133">Transmembrane helix</keyword>
<accession>A0A9J6D5M8</accession>
<evidence type="ECO:0000256" key="2">
    <source>
        <dbReference type="ARBA" id="ARBA00007357"/>
    </source>
</evidence>
<evidence type="ECO:0000256" key="7">
    <source>
        <dbReference type="ARBA" id="ARBA00023049"/>
    </source>
</evidence>
<evidence type="ECO:0000256" key="5">
    <source>
        <dbReference type="ARBA" id="ARBA00022801"/>
    </source>
</evidence>
<evidence type="ECO:0000256" key="8">
    <source>
        <dbReference type="SAM" id="Phobius"/>
    </source>
</evidence>
<dbReference type="PROSITE" id="PS51885">
    <property type="entry name" value="NEPRILYSIN"/>
    <property type="match status" value="1"/>
</dbReference>
<dbReference type="Proteomes" id="UP000821866">
    <property type="component" value="Chromosome 9"/>
</dbReference>
<name>A0A9J6D5M8_RHIMP</name>
<keyword evidence="4" id="KW-0479">Metal-binding</keyword>
<dbReference type="GO" id="GO:0005886">
    <property type="term" value="C:plasma membrane"/>
    <property type="evidence" value="ECO:0007669"/>
    <property type="project" value="TreeGrafter"/>
</dbReference>
<evidence type="ECO:0000259" key="9">
    <source>
        <dbReference type="Pfam" id="PF01431"/>
    </source>
</evidence>
<gene>
    <name evidence="11" type="ORF">HPB51_018006</name>
</gene>
<dbReference type="Pfam" id="PF01431">
    <property type="entry name" value="Peptidase_M13"/>
    <property type="match status" value="1"/>
</dbReference>
<dbReference type="GO" id="GO:0046872">
    <property type="term" value="F:metal ion binding"/>
    <property type="evidence" value="ECO:0007669"/>
    <property type="project" value="UniProtKB-KW"/>
</dbReference>
<evidence type="ECO:0000256" key="1">
    <source>
        <dbReference type="ARBA" id="ARBA00001947"/>
    </source>
</evidence>
<dbReference type="Gene3D" id="1.10.1380.10">
    <property type="entry name" value="Neutral endopeptidase , domain2"/>
    <property type="match status" value="1"/>
</dbReference>
<comment type="cofactor">
    <cofactor evidence="1">
        <name>Zn(2+)</name>
        <dbReference type="ChEBI" id="CHEBI:29105"/>
    </cofactor>
</comment>
<organism evidence="11 12">
    <name type="scientific">Rhipicephalus microplus</name>
    <name type="common">Cattle tick</name>
    <name type="synonym">Boophilus microplus</name>
    <dbReference type="NCBI Taxonomy" id="6941"/>
    <lineage>
        <taxon>Eukaryota</taxon>
        <taxon>Metazoa</taxon>
        <taxon>Ecdysozoa</taxon>
        <taxon>Arthropoda</taxon>
        <taxon>Chelicerata</taxon>
        <taxon>Arachnida</taxon>
        <taxon>Acari</taxon>
        <taxon>Parasitiformes</taxon>
        <taxon>Ixodida</taxon>
        <taxon>Ixodoidea</taxon>
        <taxon>Ixodidae</taxon>
        <taxon>Rhipicephalinae</taxon>
        <taxon>Rhipicephalus</taxon>
        <taxon>Boophilus</taxon>
    </lineage>
</organism>
<reference evidence="11" key="1">
    <citation type="journal article" date="2020" name="Cell">
        <title>Large-Scale Comparative Analyses of Tick Genomes Elucidate Their Genetic Diversity and Vector Capacities.</title>
        <authorList>
            <consortium name="Tick Genome and Microbiome Consortium (TIGMIC)"/>
            <person name="Jia N."/>
            <person name="Wang J."/>
            <person name="Shi W."/>
            <person name="Du L."/>
            <person name="Sun Y."/>
            <person name="Zhan W."/>
            <person name="Jiang J.F."/>
            <person name="Wang Q."/>
            <person name="Zhang B."/>
            <person name="Ji P."/>
            <person name="Bell-Sakyi L."/>
            <person name="Cui X.M."/>
            <person name="Yuan T.T."/>
            <person name="Jiang B.G."/>
            <person name="Yang W.F."/>
            <person name="Lam T.T."/>
            <person name="Chang Q.C."/>
            <person name="Ding S.J."/>
            <person name="Wang X.J."/>
            <person name="Zhu J.G."/>
            <person name="Ruan X.D."/>
            <person name="Zhao L."/>
            <person name="Wei J.T."/>
            <person name="Ye R.Z."/>
            <person name="Que T.C."/>
            <person name="Du C.H."/>
            <person name="Zhou Y.H."/>
            <person name="Cheng J.X."/>
            <person name="Dai P.F."/>
            <person name="Guo W.B."/>
            <person name="Han X.H."/>
            <person name="Huang E.J."/>
            <person name="Li L.F."/>
            <person name="Wei W."/>
            <person name="Gao Y.C."/>
            <person name="Liu J.Z."/>
            <person name="Shao H.Z."/>
            <person name="Wang X."/>
            <person name="Wang C.C."/>
            <person name="Yang T.C."/>
            <person name="Huo Q.B."/>
            <person name="Li W."/>
            <person name="Chen H.Y."/>
            <person name="Chen S.E."/>
            <person name="Zhou L.G."/>
            <person name="Ni X.B."/>
            <person name="Tian J.H."/>
            <person name="Sheng Y."/>
            <person name="Liu T."/>
            <person name="Pan Y.S."/>
            <person name="Xia L.Y."/>
            <person name="Li J."/>
            <person name="Zhao F."/>
            <person name="Cao W.C."/>
        </authorList>
    </citation>
    <scope>NUCLEOTIDE SEQUENCE</scope>
    <source>
        <strain evidence="11">Rmic-2018</strain>
    </source>
</reference>
<dbReference type="InterPro" id="IPR018497">
    <property type="entry name" value="Peptidase_M13_C"/>
</dbReference>
<keyword evidence="8" id="KW-0472">Membrane</keyword>
<evidence type="ECO:0000256" key="4">
    <source>
        <dbReference type="ARBA" id="ARBA00022723"/>
    </source>
</evidence>
<dbReference type="Pfam" id="PF05649">
    <property type="entry name" value="Peptidase_M13_N"/>
    <property type="match status" value="1"/>
</dbReference>
<feature type="transmembrane region" description="Helical" evidence="8">
    <location>
        <begin position="21"/>
        <end position="41"/>
    </location>
</feature>
<dbReference type="VEuPathDB" id="VectorBase:LOC119178544"/>